<feature type="domain" description="Lantibiotic biosynthesis protein dehydration" evidence="2">
    <location>
        <begin position="190"/>
        <end position="564"/>
    </location>
</feature>
<dbReference type="Pfam" id="PF05147">
    <property type="entry name" value="LANC_like"/>
    <property type="match status" value="1"/>
</dbReference>
<evidence type="ECO:0000259" key="2">
    <source>
        <dbReference type="Pfam" id="PF13575"/>
    </source>
</evidence>
<dbReference type="InterPro" id="IPR012341">
    <property type="entry name" value="6hp_glycosidase-like_sf"/>
</dbReference>
<gene>
    <name evidence="3" type="ORF">CLSA_c44530</name>
</gene>
<sequence length="1037" mass="119054">MDKSKEVYSEESLEENIDITFDDVVNFWMTLFPEVKSVEDFKKLLQNSSKTELSNLEKAYYKNSNADNTYKLFDNAFNRESNLEFMFDKIQKQYQWTYFFRPVIEYYSEDLYEFIQKSLIIEDKEELFFGILSTTVKNLYELAFKVLILETNVARMENRLVGDTPKQKAGYFIKVLLRDKDYLMNLYSEYSELTRLMDLTVRNTFSYVKEIIESTGNEMKSLEENFGQGKVIGKIANISLGEGDTHNRGKTVGVITFSSGIKLIYKPRLLDLENRFCEFVDWINKQKIPGFKELKACKLHTVNGVGWMECIENIECSTEEQVKNFYIRTGQLLNILYMFNAKDFHYENLIAQGEYPILIDLETLLHPDMFNGNVEELSADAKAMKLISNSVKGIALLPTQIINNKTDKVLEVGGLCGESNQEAPFKSIFIKDHDTDEICVEEGYGIIEAKMNNPIINGSKVASDLFIKEIKEGFENLYRWILRNKKVYADKIKELFEDCICRVIFRPTNVYCQLLSTSYHPDLLRNQTDRDVYLHRIGVIGTGKEIIESELNDMFIGDVPYFSTYVNRNIVLNSRKEEIEFRYKKTTLDSILEKIEIVTEEDLDRQMALIDISFIDKSENKGRIFTKVNFQEEKVNLKLNKLQLLNTANLIGDYIIEKSIVGGKDGVIDRTWIGSIEIGEKASFITPVGMDLYAGNSGIALFLAYLGSTTGEEKYKKAAIEAIEPIIRYLDELKDITNEKIGAFSGISGWLYSIFHIGHTLKNQKLLDYVQKGISIMKELTGKTQCHDIISGYAGALGVMLSIYEKTENKELKMELISLCNTIFKELKDSIVVLKNQKGITWGEEGYVGYSHGNAGIEAQLMRLYSITKEDSILQIVKDSLSYERSMFDEKSNNWKKQLTKDEISYAWCHGAPGILLSRLMMVEAGYDDEKIRKEISIAMETTKRECFGMDYCLCHGDIGNLRILHYAANVLNDSTLKLQCETTLDVFINEYFIESFKQGNFKQTENVSLMLGPTGIGYGLLQFYKPDIMPEILRLG</sequence>
<dbReference type="Gene3D" id="1.50.10.10">
    <property type="match status" value="1"/>
</dbReference>
<dbReference type="eggNOG" id="COG4403">
    <property type="taxonomic scope" value="Bacteria"/>
</dbReference>
<dbReference type="GO" id="GO:0046872">
    <property type="term" value="F:metal ion binding"/>
    <property type="evidence" value="ECO:0007669"/>
    <property type="project" value="UniProtKB-KW"/>
</dbReference>
<dbReference type="CDD" id="cd04792">
    <property type="entry name" value="LanM-like"/>
    <property type="match status" value="1"/>
</dbReference>
<keyword evidence="4" id="KW-1185">Reference proteome</keyword>
<dbReference type="GO" id="GO:0031179">
    <property type="term" value="P:peptide modification"/>
    <property type="evidence" value="ECO:0007669"/>
    <property type="project" value="InterPro"/>
</dbReference>
<dbReference type="Proteomes" id="UP000017118">
    <property type="component" value="Chromosome"/>
</dbReference>
<dbReference type="GO" id="GO:0005975">
    <property type="term" value="P:carbohydrate metabolic process"/>
    <property type="evidence" value="ECO:0007669"/>
    <property type="project" value="InterPro"/>
</dbReference>
<dbReference type="AlphaFoldDB" id="U5MXU8"/>
<dbReference type="Pfam" id="PF13575">
    <property type="entry name" value="DUF4135"/>
    <property type="match status" value="1"/>
</dbReference>
<evidence type="ECO:0000313" key="4">
    <source>
        <dbReference type="Proteomes" id="UP000017118"/>
    </source>
</evidence>
<name>U5MXU8_CLOSA</name>
<dbReference type="InterPro" id="IPR017146">
    <property type="entry name" value="Lanti_2_LanM"/>
</dbReference>
<accession>U5MXU8</accession>
<dbReference type="RefSeq" id="WP_022750728.1">
    <property type="nucleotide sequence ID" value="NC_022571.1"/>
</dbReference>
<organism evidence="3 4">
    <name type="scientific">Clostridium saccharobutylicum DSM 13864</name>
    <dbReference type="NCBI Taxonomy" id="1345695"/>
    <lineage>
        <taxon>Bacteria</taxon>
        <taxon>Bacillati</taxon>
        <taxon>Bacillota</taxon>
        <taxon>Clostridia</taxon>
        <taxon>Eubacteriales</taxon>
        <taxon>Clostridiaceae</taxon>
        <taxon>Clostridium</taxon>
    </lineage>
</organism>
<dbReference type="GeneID" id="55476714"/>
<proteinExistence type="predicted"/>
<dbReference type="PATRIC" id="fig|1345695.10.peg.4025"/>
<dbReference type="InterPro" id="IPR025410">
    <property type="entry name" value="Lant_dehyd"/>
</dbReference>
<dbReference type="PIRSF" id="PIRSF037228">
    <property type="entry name" value="Lant_mod_RumM"/>
    <property type="match status" value="1"/>
</dbReference>
<feature type="binding site" evidence="1">
    <location>
        <position position="909"/>
    </location>
    <ligand>
        <name>Zn(2+)</name>
        <dbReference type="ChEBI" id="CHEBI:29105"/>
    </ligand>
</feature>
<dbReference type="PRINTS" id="PR01950">
    <property type="entry name" value="LANCSUPER"/>
</dbReference>
<dbReference type="SUPFAM" id="SSF158745">
    <property type="entry name" value="LanC-like"/>
    <property type="match status" value="1"/>
</dbReference>
<dbReference type="HOGENOM" id="CLU_009398_1_1_9"/>
<dbReference type="KEGG" id="csb:CLSA_c44530"/>
<dbReference type="GO" id="GO:0005886">
    <property type="term" value="C:plasma membrane"/>
    <property type="evidence" value="ECO:0007669"/>
    <property type="project" value="TreeGrafter"/>
</dbReference>
<dbReference type="NCBIfam" id="TIGR03897">
    <property type="entry name" value="lanti_2_LanM"/>
    <property type="match status" value="1"/>
</dbReference>
<dbReference type="InterPro" id="IPR007822">
    <property type="entry name" value="LANC-like"/>
</dbReference>
<evidence type="ECO:0000256" key="1">
    <source>
        <dbReference type="PIRSR" id="PIRSR607822-1"/>
    </source>
</evidence>
<keyword evidence="1" id="KW-0862">Zinc</keyword>
<keyword evidence="1" id="KW-0479">Metal-binding</keyword>
<dbReference type="PANTHER" id="PTHR12736:SF7">
    <property type="entry name" value="LANC-LIKE PROTEIN 3"/>
    <property type="match status" value="1"/>
</dbReference>
<protein>
    <submittedName>
        <fullName evidence="3">Lacticin 481/lactococcin biosynthesis protein</fullName>
    </submittedName>
</protein>
<feature type="binding site" evidence="1">
    <location>
        <position position="956"/>
    </location>
    <ligand>
        <name>Zn(2+)</name>
        <dbReference type="ChEBI" id="CHEBI:29105"/>
    </ligand>
</feature>
<feature type="binding site" evidence="1">
    <location>
        <position position="955"/>
    </location>
    <ligand>
        <name>Zn(2+)</name>
        <dbReference type="ChEBI" id="CHEBI:29105"/>
    </ligand>
</feature>
<dbReference type="OrthoDB" id="9148343at2"/>
<dbReference type="PANTHER" id="PTHR12736">
    <property type="entry name" value="LANC-LIKE PROTEIN"/>
    <property type="match status" value="1"/>
</dbReference>
<reference evidence="3 4" key="1">
    <citation type="journal article" date="2013" name="Genome Announc.">
        <title>Complete Genome Sequence of the Solvent Producer Clostridium saccharobutylicum NCP262 (DSM 13864).</title>
        <authorList>
            <person name="Poehlein A."/>
            <person name="Hartwich K."/>
            <person name="Krabben P."/>
            <person name="Ehrenreich A."/>
            <person name="Liebl W."/>
            <person name="Durre P."/>
            <person name="Gottschalk G."/>
            <person name="Daniel R."/>
        </authorList>
    </citation>
    <scope>NUCLEOTIDE SEQUENCE [LARGE SCALE GENOMIC DNA]</scope>
    <source>
        <strain evidence="3">DSM 13864</strain>
    </source>
</reference>
<dbReference type="SMART" id="SM01260">
    <property type="entry name" value="LANC_like"/>
    <property type="match status" value="1"/>
</dbReference>
<evidence type="ECO:0000313" key="3">
    <source>
        <dbReference type="EMBL" id="AGX45390.1"/>
    </source>
</evidence>
<dbReference type="EMBL" id="CP006721">
    <property type="protein sequence ID" value="AGX45390.1"/>
    <property type="molecule type" value="Genomic_DNA"/>
</dbReference>